<accession>A0ABY4GUK0</accession>
<dbReference type="SUPFAM" id="SSF53474">
    <property type="entry name" value="alpha/beta-Hydrolases"/>
    <property type="match status" value="1"/>
</dbReference>
<dbReference type="InterPro" id="IPR029058">
    <property type="entry name" value="AB_hydrolase_fold"/>
</dbReference>
<protein>
    <submittedName>
        <fullName evidence="1">Chemotaxis protein</fullName>
    </submittedName>
</protein>
<name>A0ABY4GUK0_9BACI</name>
<proteinExistence type="predicted"/>
<evidence type="ECO:0000313" key="2">
    <source>
        <dbReference type="Proteomes" id="UP000831880"/>
    </source>
</evidence>
<dbReference type="EMBL" id="CP095074">
    <property type="protein sequence ID" value="UOQ91578.1"/>
    <property type="molecule type" value="Genomic_DNA"/>
</dbReference>
<evidence type="ECO:0000313" key="1">
    <source>
        <dbReference type="EMBL" id="UOQ91578.1"/>
    </source>
</evidence>
<reference evidence="1 2" key="1">
    <citation type="submission" date="2022-04" db="EMBL/GenBank/DDBJ databases">
        <title>Halobacillus sp. isolated from saltern.</title>
        <authorList>
            <person name="Won M."/>
            <person name="Lee C.-M."/>
            <person name="Woen H.-Y."/>
            <person name="Kwon S.-W."/>
        </authorList>
    </citation>
    <scope>NUCLEOTIDE SEQUENCE [LARGE SCALE GENOMIC DNA]</scope>
    <source>
        <strain evidence="1 2">SSTM10-2</strain>
    </source>
</reference>
<sequence>MSQKLAIVILHGAGTPEENFAEEMIGKIHKGFAKKLKVENPGQELVFQPVYWSSIFETEQNRLWERLQKDADLDYVRLRRFAVEFLADAVAYQPTSVADSNYDKVHALLAQSLNKLQEKTGPNAPLCVISHSLGSIVASNYFYDLQFKHENIGTHTRRNTSNTALEQGKTLALFYTMGSPMALWSLRFIDFGFPINVPSQFIKKYYSKLQGEWLNFYDKDDILAYPLKGLNDHYQTSVTKDIQVNAGGLLTSWTPFSHSKYDTDNDVITSIVDGLVRTWKEVNF</sequence>
<dbReference type="RefSeq" id="WP_244751189.1">
    <property type="nucleotide sequence ID" value="NZ_CP095074.1"/>
</dbReference>
<organism evidence="1 2">
    <name type="scientific">Halobacillus shinanisalinarum</name>
    <dbReference type="NCBI Taxonomy" id="2932258"/>
    <lineage>
        <taxon>Bacteria</taxon>
        <taxon>Bacillati</taxon>
        <taxon>Bacillota</taxon>
        <taxon>Bacilli</taxon>
        <taxon>Bacillales</taxon>
        <taxon>Bacillaceae</taxon>
        <taxon>Halobacillus</taxon>
    </lineage>
</organism>
<gene>
    <name evidence="1" type="ORF">MUO14_13515</name>
</gene>
<dbReference type="Proteomes" id="UP000831880">
    <property type="component" value="Chromosome"/>
</dbReference>
<keyword evidence="2" id="KW-1185">Reference proteome</keyword>